<keyword evidence="3" id="KW-1185">Reference proteome</keyword>
<evidence type="ECO:0008006" key="4">
    <source>
        <dbReference type="Google" id="ProtNLM"/>
    </source>
</evidence>
<accession>A0A6N4SVK1</accession>
<sequence length="273" mass="31013">MTKTMKRLLTCLFVLVLATSFTLQTQAPQSPFAAYGPKESLVYRLHYGFVTAGEARIEVDPTLYMINNKVCYKTSVIGATSGSVDIAMRVRDQWTSYIDTATKIPQRSMRNIAENNYRLKEMVMYDYANKKANVITESGKELEKSTAEYAITNNLQDIVSGAYYLRTLDYSKMAPGTPITMKAFFEDKLYDFTLKYVGKEKLHTKHGYINVIKIQPVMPDNELFDGGNSIRLWLSDDDNKIPVKIEADMFVGKVEVELKSFAGLKHPIVFTKK</sequence>
<gene>
    <name evidence="2" type="ordered locus">CHU_3044</name>
</gene>
<feature type="chain" id="PRO_5026932162" description="DUF3108 domain-containing protein" evidence="1">
    <location>
        <begin position="28"/>
        <end position="273"/>
    </location>
</feature>
<dbReference type="InterPro" id="IPR021457">
    <property type="entry name" value="DUF3108"/>
</dbReference>
<name>A0A6N4SVK1_CYTH3</name>
<dbReference type="AlphaFoldDB" id="A0A6N4SVK1"/>
<evidence type="ECO:0000313" key="3">
    <source>
        <dbReference type="Proteomes" id="UP000001822"/>
    </source>
</evidence>
<organism evidence="2 3">
    <name type="scientific">Cytophaga hutchinsonii (strain ATCC 33406 / DSM 1761 / CIP 103989 / NBRC 15051 / NCIMB 9469 / D465)</name>
    <dbReference type="NCBI Taxonomy" id="269798"/>
    <lineage>
        <taxon>Bacteria</taxon>
        <taxon>Pseudomonadati</taxon>
        <taxon>Bacteroidota</taxon>
        <taxon>Cytophagia</taxon>
        <taxon>Cytophagales</taxon>
        <taxon>Cytophagaceae</taxon>
        <taxon>Cytophaga</taxon>
    </lineage>
</organism>
<evidence type="ECO:0000256" key="1">
    <source>
        <dbReference type="SAM" id="SignalP"/>
    </source>
</evidence>
<reference evidence="2 3" key="1">
    <citation type="journal article" date="2007" name="Appl. Environ. Microbiol.">
        <title>Genome sequence of the cellulolytic gliding bacterium Cytophaga hutchinsonii.</title>
        <authorList>
            <person name="Xie G."/>
            <person name="Bruce D.C."/>
            <person name="Challacombe J.F."/>
            <person name="Chertkov O."/>
            <person name="Detter J.C."/>
            <person name="Gilna P."/>
            <person name="Han C.S."/>
            <person name="Lucas S."/>
            <person name="Misra M."/>
            <person name="Myers G.L."/>
            <person name="Richardson P."/>
            <person name="Tapia R."/>
            <person name="Thayer N."/>
            <person name="Thompson L.S."/>
            <person name="Brettin T.S."/>
            <person name="Henrissat B."/>
            <person name="Wilson D.B."/>
            <person name="McBride M.J."/>
        </authorList>
    </citation>
    <scope>NUCLEOTIDE SEQUENCE [LARGE SCALE GENOMIC DNA]</scope>
    <source>
        <strain evidence="3">ATCC 33406 / DSM 1761 / CIP 103989 / NBRC 15051 / NCIMB 9469 / D465</strain>
    </source>
</reference>
<dbReference type="EMBL" id="CP000383">
    <property type="protein sequence ID" value="ABG60285.1"/>
    <property type="molecule type" value="Genomic_DNA"/>
</dbReference>
<protein>
    <recommendedName>
        <fullName evidence="4">DUF3108 domain-containing protein</fullName>
    </recommendedName>
</protein>
<proteinExistence type="predicted"/>
<keyword evidence="1" id="KW-0732">Signal</keyword>
<dbReference type="Pfam" id="PF11306">
    <property type="entry name" value="DUF3108"/>
    <property type="match status" value="1"/>
</dbReference>
<feature type="signal peptide" evidence="1">
    <location>
        <begin position="1"/>
        <end position="27"/>
    </location>
</feature>
<dbReference type="Proteomes" id="UP000001822">
    <property type="component" value="Chromosome"/>
</dbReference>
<dbReference type="KEGG" id="chu:CHU_3044"/>
<evidence type="ECO:0000313" key="2">
    <source>
        <dbReference type="EMBL" id="ABG60285.1"/>
    </source>
</evidence>